<organism evidence="3 4">
    <name type="scientific">Yersinia nurmii</name>
    <dbReference type="NCBI Taxonomy" id="685706"/>
    <lineage>
        <taxon>Bacteria</taxon>
        <taxon>Pseudomonadati</taxon>
        <taxon>Pseudomonadota</taxon>
        <taxon>Gammaproteobacteria</taxon>
        <taxon>Enterobacterales</taxon>
        <taxon>Yersiniaceae</taxon>
        <taxon>Yersinia</taxon>
    </lineage>
</organism>
<sequence>MEKQQPTLTLRVLNSDKLESGKSASCLFDIQGGRVGSGSSNLWSIQDQMSSVDGAQFAVEWQDGAFCLRVLGQPVMVNQACLTRDAGFIRLQAGDKINVGMLAMSCHIGHTLADRQDPLTLSPESLVSSYSNPLEAMMEGGEPPRGAEAPYQGNLAATVSNDFSQDPLRILQSESLTTLTQSPATDPDASQSLQQDRYSSPLFSSPLSDTAKDSAMDQEFIDLPHINRLTAIDPSETLEMREQQHVAMTPLMRGIDAQLPINNSQEAHDFLEEIGKTMKAAIDGLLALQQVQRGLSDKHLRPIEDNPLRLNLDYDTTMNVLFADQKSPVHLAAPAAVAESLNNVRLHHQANQTAIGVALATMLDAFSPQHLLARFAHYRRSNERQEMDAAWAWDMYNSYYQELASSRQQGFEKLFWEVYAQSYDRALRQGLQESAQ</sequence>
<gene>
    <name evidence="3" type="primary">tagH</name>
    <name evidence="3" type="ORF">QVN42_14945</name>
</gene>
<dbReference type="InterPro" id="IPR046883">
    <property type="entry name" value="T6SS_FHA_C"/>
</dbReference>
<reference evidence="3" key="1">
    <citation type="submission" date="2023-06" db="EMBL/GenBank/DDBJ databases">
        <authorList>
            <person name="Polev D.E."/>
            <person name="Saitova A.T."/>
            <person name="Bogumilchik E.A."/>
            <person name="Kokorina G.I."/>
            <person name="Voskresenskaia E.A."/>
        </authorList>
    </citation>
    <scope>NUCLEOTIDE SEQUENCE</scope>
    <source>
        <strain evidence="3">2145 StPb PI</strain>
    </source>
</reference>
<dbReference type="EMBL" id="JAUEHU010000015">
    <property type="protein sequence ID" value="MDN0088660.1"/>
    <property type="molecule type" value="Genomic_DNA"/>
</dbReference>
<feature type="region of interest" description="Disordered" evidence="1">
    <location>
        <begin position="178"/>
        <end position="210"/>
    </location>
</feature>
<proteinExistence type="predicted"/>
<accession>A0AAW7K5J2</accession>
<dbReference type="Proteomes" id="UP001167864">
    <property type="component" value="Unassembled WGS sequence"/>
</dbReference>
<feature type="compositionally biased region" description="Polar residues" evidence="1">
    <location>
        <begin position="178"/>
        <end position="208"/>
    </location>
</feature>
<dbReference type="NCBIfam" id="TIGR03354">
    <property type="entry name" value="VI_FHA"/>
    <property type="match status" value="1"/>
</dbReference>
<feature type="domain" description="Type VI secretion system FHA" evidence="2">
    <location>
        <begin position="262"/>
        <end position="425"/>
    </location>
</feature>
<dbReference type="RefSeq" id="WP_289818177.1">
    <property type="nucleotide sequence ID" value="NZ_JAUEHU010000015.1"/>
</dbReference>
<comment type="caution">
    <text evidence="3">The sequence shown here is derived from an EMBL/GenBank/DDBJ whole genome shotgun (WGS) entry which is preliminary data.</text>
</comment>
<dbReference type="InterPro" id="IPR017735">
    <property type="entry name" value="T6SS_FHA"/>
</dbReference>
<dbReference type="AlphaFoldDB" id="A0AAW7K5J2"/>
<protein>
    <submittedName>
        <fullName evidence="3">Type VI secretion system-associated FHA domain protein TagH</fullName>
    </submittedName>
</protein>
<evidence type="ECO:0000256" key="1">
    <source>
        <dbReference type="SAM" id="MobiDB-lite"/>
    </source>
</evidence>
<evidence type="ECO:0000313" key="4">
    <source>
        <dbReference type="Proteomes" id="UP001167864"/>
    </source>
</evidence>
<evidence type="ECO:0000259" key="2">
    <source>
        <dbReference type="Pfam" id="PF20232"/>
    </source>
</evidence>
<name>A0AAW7K5J2_9GAMM</name>
<evidence type="ECO:0000313" key="3">
    <source>
        <dbReference type="EMBL" id="MDN0088660.1"/>
    </source>
</evidence>
<dbReference type="Pfam" id="PF20232">
    <property type="entry name" value="T6SS_FHA_C"/>
    <property type="match status" value="1"/>
</dbReference>